<dbReference type="PANTHER" id="PTHR30387">
    <property type="entry name" value="MANNONATE DEHYDRATASE"/>
    <property type="match status" value="1"/>
</dbReference>
<dbReference type="GO" id="GO:0030145">
    <property type="term" value="F:manganese ion binding"/>
    <property type="evidence" value="ECO:0007669"/>
    <property type="project" value="TreeGrafter"/>
</dbReference>
<dbReference type="NCBIfam" id="TIGR00695">
    <property type="entry name" value="uxuA"/>
    <property type="match status" value="1"/>
</dbReference>
<dbReference type="Gene3D" id="3.20.20.150">
    <property type="entry name" value="Divalent-metal-dependent TIM barrel enzymes"/>
    <property type="match status" value="1"/>
</dbReference>
<dbReference type="PANTHER" id="PTHR30387:SF2">
    <property type="entry name" value="MANNONATE DEHYDRATASE"/>
    <property type="match status" value="1"/>
</dbReference>
<sequence length="396" mass="42846">MKETWRWFGPTDPVTLTHIKQAGASGIVTALHDYAPGEVWPLRDITALQARIEEAGLSWDVCESIWMPDAIKLKGAGATAEIAAWIETMRNLARAGVQTICYNFMPLLDWTRTDLRFEIEGQGQALRFDMVDFVVFDVHILARPNAQADHAPDLLAAAQMRWGHMTKPEIAALEANIIAGLPGSAKGFTRADLLAGIESFASLSHRDLQANLAAFLSVVVPEAEALGVRLAIHPDDPPFPLFGLPRCVSTAQDLAFILDAVRSAANGLTLCTGSLGARADNDLPDMARRFGAHIHFAHLRNVQREGDGSFHEAAALGGSTDMIAVLAALRAAEQGQPARAIPMRPDHGHLLAFEQQQKTNPGYSYLGRLKGLAELRGALAALDHSDTGSKHARQVQ</sequence>
<keyword evidence="7 9" id="KW-0464">Manganese</keyword>
<dbReference type="GO" id="GO:0008927">
    <property type="term" value="F:mannonate dehydratase activity"/>
    <property type="evidence" value="ECO:0007669"/>
    <property type="project" value="UniProtKB-UniRule"/>
</dbReference>
<dbReference type="EC" id="4.2.1.8" evidence="5 9"/>
<accession>A0A1H3BE59</accession>
<evidence type="ECO:0000256" key="9">
    <source>
        <dbReference type="HAMAP-Rule" id="MF_00106"/>
    </source>
</evidence>
<dbReference type="STRING" id="60137.SAMN04488041_106151"/>
<dbReference type="InterPro" id="IPR004628">
    <property type="entry name" value="Man_deHydtase"/>
</dbReference>
<comment type="similarity">
    <text evidence="4 9">Belongs to the mannonate dehydratase family.</text>
</comment>
<evidence type="ECO:0000256" key="8">
    <source>
        <dbReference type="ARBA" id="ARBA00023239"/>
    </source>
</evidence>
<evidence type="ECO:0000256" key="4">
    <source>
        <dbReference type="ARBA" id="ARBA00007389"/>
    </source>
</evidence>
<dbReference type="InterPro" id="IPR036237">
    <property type="entry name" value="Xyl_isomerase-like_sf"/>
</dbReference>
<organism evidence="10 11">
    <name type="scientific">Sulfitobacter pontiacus</name>
    <dbReference type="NCBI Taxonomy" id="60137"/>
    <lineage>
        <taxon>Bacteria</taxon>
        <taxon>Pseudomonadati</taxon>
        <taxon>Pseudomonadota</taxon>
        <taxon>Alphaproteobacteria</taxon>
        <taxon>Rhodobacterales</taxon>
        <taxon>Roseobacteraceae</taxon>
        <taxon>Sulfitobacter</taxon>
    </lineage>
</organism>
<comment type="catalytic activity">
    <reaction evidence="1 9">
        <text>D-mannonate = 2-dehydro-3-deoxy-D-gluconate + H2O</text>
        <dbReference type="Rhea" id="RHEA:20097"/>
        <dbReference type="ChEBI" id="CHEBI:15377"/>
        <dbReference type="ChEBI" id="CHEBI:17767"/>
        <dbReference type="ChEBI" id="CHEBI:57990"/>
        <dbReference type="EC" id="4.2.1.8"/>
    </reaction>
</comment>
<dbReference type="GeneID" id="94022737"/>
<comment type="function">
    <text evidence="2 9">Catalyzes the dehydration of D-mannonate.</text>
</comment>
<dbReference type="SUPFAM" id="SSF51658">
    <property type="entry name" value="Xylose isomerase-like"/>
    <property type="match status" value="1"/>
</dbReference>
<dbReference type="RefSeq" id="WP_074636926.1">
    <property type="nucleotide sequence ID" value="NZ_CP160851.1"/>
</dbReference>
<comment type="cofactor">
    <cofactor evidence="9">
        <name>Fe(2+)</name>
        <dbReference type="ChEBI" id="CHEBI:29033"/>
    </cofactor>
    <cofactor evidence="9">
        <name>Mn(2+)</name>
        <dbReference type="ChEBI" id="CHEBI:29035"/>
    </cofactor>
</comment>
<evidence type="ECO:0000256" key="7">
    <source>
        <dbReference type="ARBA" id="ARBA00023211"/>
    </source>
</evidence>
<dbReference type="GO" id="GO:0008198">
    <property type="term" value="F:ferrous iron binding"/>
    <property type="evidence" value="ECO:0007669"/>
    <property type="project" value="TreeGrafter"/>
</dbReference>
<evidence type="ECO:0000256" key="3">
    <source>
        <dbReference type="ARBA" id="ARBA00004892"/>
    </source>
</evidence>
<dbReference type="HAMAP" id="MF_00106">
    <property type="entry name" value="UxuA"/>
    <property type="match status" value="1"/>
</dbReference>
<dbReference type="Pfam" id="PF03786">
    <property type="entry name" value="UxuA"/>
    <property type="match status" value="1"/>
</dbReference>
<proteinExistence type="inferred from homology"/>
<keyword evidence="6 9" id="KW-0408">Iron</keyword>
<keyword evidence="8 9" id="KW-0456">Lyase</keyword>
<evidence type="ECO:0000256" key="6">
    <source>
        <dbReference type="ARBA" id="ARBA00023004"/>
    </source>
</evidence>
<evidence type="ECO:0000313" key="10">
    <source>
        <dbReference type="EMBL" id="SDX40085.1"/>
    </source>
</evidence>
<evidence type="ECO:0000313" key="11">
    <source>
        <dbReference type="Proteomes" id="UP000183076"/>
    </source>
</evidence>
<evidence type="ECO:0000256" key="1">
    <source>
        <dbReference type="ARBA" id="ARBA00001794"/>
    </source>
</evidence>
<dbReference type="GO" id="GO:0042840">
    <property type="term" value="P:D-glucuronate catabolic process"/>
    <property type="evidence" value="ECO:0007669"/>
    <property type="project" value="TreeGrafter"/>
</dbReference>
<dbReference type="PIRSF" id="PIRSF016049">
    <property type="entry name" value="Man_dehyd"/>
    <property type="match status" value="1"/>
</dbReference>
<protein>
    <recommendedName>
        <fullName evidence="5 9">Mannonate dehydratase</fullName>
        <ecNumber evidence="5 9">4.2.1.8</ecNumber>
    </recommendedName>
    <alternativeName>
        <fullName evidence="9">D-mannonate hydro-lyase</fullName>
    </alternativeName>
</protein>
<name>A0A1H3BE59_9RHOB</name>
<evidence type="ECO:0000256" key="5">
    <source>
        <dbReference type="ARBA" id="ARBA00012927"/>
    </source>
</evidence>
<dbReference type="UniPathway" id="UPA00246"/>
<dbReference type="EMBL" id="FNNB01000006">
    <property type="protein sequence ID" value="SDX40085.1"/>
    <property type="molecule type" value="Genomic_DNA"/>
</dbReference>
<dbReference type="NCBIfam" id="NF003027">
    <property type="entry name" value="PRK03906.1"/>
    <property type="match status" value="1"/>
</dbReference>
<evidence type="ECO:0000256" key="2">
    <source>
        <dbReference type="ARBA" id="ARBA00002713"/>
    </source>
</evidence>
<dbReference type="AlphaFoldDB" id="A0A1H3BE59"/>
<gene>
    <name evidence="9" type="primary">uxuA</name>
    <name evidence="10" type="ORF">SAMN04488041_106151</name>
</gene>
<dbReference type="Proteomes" id="UP000183076">
    <property type="component" value="Unassembled WGS sequence"/>
</dbReference>
<reference evidence="11" key="1">
    <citation type="submission" date="2016-10" db="EMBL/GenBank/DDBJ databases">
        <authorList>
            <person name="Varghese N."/>
            <person name="Submissions S."/>
        </authorList>
    </citation>
    <scope>NUCLEOTIDE SEQUENCE [LARGE SCALE GENOMIC DNA]</scope>
    <source>
        <strain evidence="11">DSM 10014</strain>
    </source>
</reference>
<comment type="pathway">
    <text evidence="3 9">Carbohydrate metabolism; pentose and glucuronate interconversion.</text>
</comment>